<keyword evidence="4" id="KW-0472">Membrane</keyword>
<organism evidence="5 6">
    <name type="scientific">Kineosporia succinea</name>
    <dbReference type="NCBI Taxonomy" id="84632"/>
    <lineage>
        <taxon>Bacteria</taxon>
        <taxon>Bacillati</taxon>
        <taxon>Actinomycetota</taxon>
        <taxon>Actinomycetes</taxon>
        <taxon>Kineosporiales</taxon>
        <taxon>Kineosporiaceae</taxon>
        <taxon>Kineosporia</taxon>
    </lineage>
</organism>
<evidence type="ECO:0000313" key="6">
    <source>
        <dbReference type="Proteomes" id="UP001235712"/>
    </source>
</evidence>
<feature type="repeat" description="WD" evidence="3">
    <location>
        <begin position="577"/>
        <end position="611"/>
    </location>
</feature>
<name>A0ABT9PBS8_9ACTN</name>
<dbReference type="Proteomes" id="UP001235712">
    <property type="component" value="Unassembled WGS sequence"/>
</dbReference>
<comment type="caution">
    <text evidence="5">The sequence shown here is derived from an EMBL/GenBank/DDBJ whole genome shotgun (WGS) entry which is preliminary data.</text>
</comment>
<keyword evidence="1 3" id="KW-0853">WD repeat</keyword>
<feature type="repeat" description="WD" evidence="3">
    <location>
        <begin position="272"/>
        <end position="313"/>
    </location>
</feature>
<dbReference type="CDD" id="cd00200">
    <property type="entry name" value="WD40"/>
    <property type="match status" value="1"/>
</dbReference>
<feature type="repeat" description="WD" evidence="3">
    <location>
        <begin position="399"/>
        <end position="440"/>
    </location>
</feature>
<dbReference type="InterPro" id="IPR001680">
    <property type="entry name" value="WD40_rpt"/>
</dbReference>
<evidence type="ECO:0000256" key="4">
    <source>
        <dbReference type="SAM" id="Phobius"/>
    </source>
</evidence>
<sequence>MVADLVSTLSGRPKDELIGAAVRGGRTRRRLLASVIVVLLTLLGLSGWQWRAATAAGNKALARQLATQSATLAENDPELAGLLAVAAYRVSPVEQARRTVGTTALRPLKRAWLGHTSALDQISFNESGTRVLTTDDLDTALLRDAATGRTLLTTPAFGAFFVAGSEQVVTVSRNQLNLWSSDTGRVVKTFTIDAKEPTAVAADRSGRLVAASLGQQVRIWDTRSGRLLRQIKSIDEGYFFDLAWSPNGSRLATVNGDEVRLWTPGTGHLIAVLQHLDSVSVLGVSADGTELLTGDTAGRTRLWDAHDGSPITSLSLHQARVTAIALSPDGNLVASGSEDGEVTVQDIRAGRGLVLEGRHTAGVRTMMFSQDSSRLATGGDDGTARVWNVGLHGSAGLFGTNGEEPVTALSYDPESSRLVTGGASGRIRIWDAASNPPVTELAGDVLAGHDQALYSPDGNREYLGGPDGSAAAWDSTGQHVLSFLPNDDGSGISSAGSIALSPDGRRLATASVNTGVVYLWDTSTGLLLGSSEPGTGGIGPPMFGPDGRSLIALGTEGEVALLAPQTAARQQHLGKNLSSAVLSPDGRQIVTADTNGTVQLWDIATKAASTLVTSPAGPIVLAYNTSGNRLTVAGPDGRVSIWDPDNRQSLGSVRVGTAPVSRALLSPDGRRLVTSGGGSGVQLWNAETGTVLSYLTLASANTMTFSPDGSQLATSGKALVQIWDPETGQQIATLGESDSDATALEFSPDGQKLLVVGLDTAIYRSAPSGDSAVQRICASVNRDLSDSERRTYLPDDRKLTVCPKPA</sequence>
<dbReference type="InterPro" id="IPR015943">
    <property type="entry name" value="WD40/YVTN_repeat-like_dom_sf"/>
</dbReference>
<gene>
    <name evidence="5" type="ORF">J2S57_005913</name>
</gene>
<evidence type="ECO:0000256" key="3">
    <source>
        <dbReference type="PROSITE-ProRule" id="PRU00221"/>
    </source>
</evidence>
<dbReference type="SMART" id="SM00320">
    <property type="entry name" value="WD40"/>
    <property type="match status" value="14"/>
</dbReference>
<protein>
    <submittedName>
        <fullName evidence="5">WD40 repeat protein</fullName>
    </submittedName>
</protein>
<feature type="repeat" description="WD" evidence="3">
    <location>
        <begin position="621"/>
        <end position="652"/>
    </location>
</feature>
<reference evidence="5 6" key="1">
    <citation type="submission" date="2023-07" db="EMBL/GenBank/DDBJ databases">
        <title>Sequencing the genomes of 1000 actinobacteria strains.</title>
        <authorList>
            <person name="Klenk H.-P."/>
        </authorList>
    </citation>
    <scope>NUCLEOTIDE SEQUENCE [LARGE SCALE GENOMIC DNA]</scope>
    <source>
        <strain evidence="5 6">DSM 44388</strain>
    </source>
</reference>
<evidence type="ECO:0000256" key="1">
    <source>
        <dbReference type="ARBA" id="ARBA00022574"/>
    </source>
</evidence>
<dbReference type="Pfam" id="PF00400">
    <property type="entry name" value="WD40"/>
    <property type="match status" value="4"/>
</dbReference>
<dbReference type="SUPFAM" id="SSF50998">
    <property type="entry name" value="Quinoprotein alcohol dehydrogenase-like"/>
    <property type="match status" value="2"/>
</dbReference>
<dbReference type="InterPro" id="IPR019775">
    <property type="entry name" value="WD40_repeat_CS"/>
</dbReference>
<dbReference type="InterPro" id="IPR011047">
    <property type="entry name" value="Quinoprotein_ADH-like_sf"/>
</dbReference>
<proteinExistence type="predicted"/>
<dbReference type="Gene3D" id="2.130.10.10">
    <property type="entry name" value="YVTN repeat-like/Quinoprotein amine dehydrogenase"/>
    <property type="match status" value="4"/>
</dbReference>
<dbReference type="PROSITE" id="PS50082">
    <property type="entry name" value="WD_REPEATS_2"/>
    <property type="match status" value="6"/>
</dbReference>
<dbReference type="PANTHER" id="PTHR19879">
    <property type="entry name" value="TRANSCRIPTION INITIATION FACTOR TFIID"/>
    <property type="match status" value="1"/>
</dbReference>
<keyword evidence="6" id="KW-1185">Reference proteome</keyword>
<accession>A0ABT9PBS8</accession>
<keyword evidence="4" id="KW-1133">Transmembrane helix</keyword>
<dbReference type="PROSITE" id="PS50294">
    <property type="entry name" value="WD_REPEATS_REGION"/>
    <property type="match status" value="3"/>
</dbReference>
<dbReference type="EMBL" id="JAUSQZ010000001">
    <property type="protein sequence ID" value="MDP9830164.1"/>
    <property type="molecule type" value="Genomic_DNA"/>
</dbReference>
<dbReference type="PROSITE" id="PS00678">
    <property type="entry name" value="WD_REPEATS_1"/>
    <property type="match status" value="2"/>
</dbReference>
<keyword evidence="4" id="KW-0812">Transmembrane</keyword>
<evidence type="ECO:0000256" key="2">
    <source>
        <dbReference type="ARBA" id="ARBA00022737"/>
    </source>
</evidence>
<evidence type="ECO:0000313" key="5">
    <source>
        <dbReference type="EMBL" id="MDP9830164.1"/>
    </source>
</evidence>
<dbReference type="PANTHER" id="PTHR19879:SF9">
    <property type="entry name" value="TRANSCRIPTION INITIATION FACTOR TFIID SUBUNIT 5"/>
    <property type="match status" value="1"/>
</dbReference>
<feature type="transmembrane region" description="Helical" evidence="4">
    <location>
        <begin position="31"/>
        <end position="50"/>
    </location>
</feature>
<keyword evidence="2" id="KW-0677">Repeat</keyword>
<feature type="repeat" description="WD" evidence="3">
    <location>
        <begin position="356"/>
        <end position="389"/>
    </location>
</feature>
<feature type="repeat" description="WD" evidence="3">
    <location>
        <begin position="314"/>
        <end position="355"/>
    </location>
</feature>